<dbReference type="InterPro" id="IPR013229">
    <property type="entry name" value="PEGA"/>
</dbReference>
<comment type="caution">
    <text evidence="2">The sequence shown here is derived from an EMBL/GenBank/DDBJ whole genome shotgun (WGS) entry which is preliminary data.</text>
</comment>
<protein>
    <recommendedName>
        <fullName evidence="1">PEGA domain-containing protein</fullName>
    </recommendedName>
</protein>
<name>A0A1G1WCE6_9BACT</name>
<evidence type="ECO:0000313" key="3">
    <source>
        <dbReference type="Proteomes" id="UP000176389"/>
    </source>
</evidence>
<dbReference type="SUPFAM" id="SSF82171">
    <property type="entry name" value="DPP6 N-terminal domain-like"/>
    <property type="match status" value="1"/>
</dbReference>
<feature type="domain" description="PEGA" evidence="1">
    <location>
        <begin position="41"/>
        <end position="104"/>
    </location>
</feature>
<dbReference type="AlphaFoldDB" id="A0A1G1WCE6"/>
<accession>A0A1G1WCE6</accession>
<dbReference type="Proteomes" id="UP000176389">
    <property type="component" value="Unassembled WGS sequence"/>
</dbReference>
<sequence length="370" mass="40590">MKKILGIIAFLIAAAALTVGIAFYARGYRPDLDGRSIQGTGLVSIKSNPDGAKVFINDEEKGTTNVDLPALKPGKYLIKITKDGFSTWEKEVEVKQEAVNQIEAVLFPVAPTLRALTFTGVKNPLTSPVGDKIVFSILEPEDKAGIWVLNLSSSPLPSFFTRDLASLVSDDDENKFSAASYEFSPDGSQLLVNVGNNGSYFLLDTSGDNENPKEVTLDVDKLKEDWENQLDVSEKKSLEKLGLEALNLASTLTNIDFSPKKDKFTGRKENGVPVLFDSDPGLAPNQEPTFYNLPKAKGYLWYPDGKHLILVNDASISIMDSDTRNNVTIYTGNFNPDFVAPWTDGSKIVITTSLNTSLRKIPDLYAIELR</sequence>
<gene>
    <name evidence="2" type="ORF">A2Z11_00750</name>
</gene>
<proteinExistence type="predicted"/>
<dbReference type="STRING" id="1802596.A2Z11_00750"/>
<dbReference type="EMBL" id="MHCS01000047">
    <property type="protein sequence ID" value="OGY25369.1"/>
    <property type="molecule type" value="Genomic_DNA"/>
</dbReference>
<evidence type="ECO:0000259" key="1">
    <source>
        <dbReference type="Pfam" id="PF08308"/>
    </source>
</evidence>
<evidence type="ECO:0000313" key="2">
    <source>
        <dbReference type="EMBL" id="OGY25369.1"/>
    </source>
</evidence>
<dbReference type="Pfam" id="PF08308">
    <property type="entry name" value="PEGA"/>
    <property type="match status" value="1"/>
</dbReference>
<organism evidence="2 3">
    <name type="scientific">Candidatus Woykebacteria bacterium RBG_16_43_9</name>
    <dbReference type="NCBI Taxonomy" id="1802596"/>
    <lineage>
        <taxon>Bacteria</taxon>
        <taxon>Candidatus Woykeibacteriota</taxon>
    </lineage>
</organism>
<reference evidence="2 3" key="1">
    <citation type="journal article" date="2016" name="Nat. Commun.">
        <title>Thousands of microbial genomes shed light on interconnected biogeochemical processes in an aquifer system.</title>
        <authorList>
            <person name="Anantharaman K."/>
            <person name="Brown C.T."/>
            <person name="Hug L.A."/>
            <person name="Sharon I."/>
            <person name="Castelle C.J."/>
            <person name="Probst A.J."/>
            <person name="Thomas B.C."/>
            <person name="Singh A."/>
            <person name="Wilkins M.J."/>
            <person name="Karaoz U."/>
            <person name="Brodie E.L."/>
            <person name="Williams K.H."/>
            <person name="Hubbard S.S."/>
            <person name="Banfield J.F."/>
        </authorList>
    </citation>
    <scope>NUCLEOTIDE SEQUENCE [LARGE SCALE GENOMIC DNA]</scope>
</reference>